<accession>A0A1E4RHW6</accession>
<dbReference type="RefSeq" id="XP_020075934.1">
    <property type="nucleotide sequence ID" value="XM_020218755.1"/>
</dbReference>
<evidence type="ECO:0000313" key="2">
    <source>
        <dbReference type="Proteomes" id="UP000095085"/>
    </source>
</evidence>
<dbReference type="PANTHER" id="PTHR28250">
    <property type="entry name" value="CYTOCHROME B PRE-MRNA-PROCESSING PROTEIN 6"/>
    <property type="match status" value="1"/>
</dbReference>
<evidence type="ECO:0008006" key="3">
    <source>
        <dbReference type="Google" id="ProtNLM"/>
    </source>
</evidence>
<protein>
    <recommendedName>
        <fullName evidence="3">Cytochrome B pre-mRNA-processing protein 6</fullName>
    </recommendedName>
</protein>
<dbReference type="PANTHER" id="PTHR28250:SF1">
    <property type="entry name" value="CYTOCHROME B PRE-MRNA-PROCESSING PROTEIN 6"/>
    <property type="match status" value="1"/>
</dbReference>
<dbReference type="STRING" id="984485.A0A1E4RHW6"/>
<dbReference type="OrthoDB" id="2107880at2759"/>
<sequence length="113" mass="13403">MSKAHAEISQKIVGLLKTLPKDRIKHYASFKEIQLERFQNKALVNQISEKDLHLQYLSLRDLVNDKYRNYYKLDDKLLRPKGNPQYYERLLSEIKGEKKETFMSAIRTVVFGK</sequence>
<dbReference type="InterPro" id="IPR037653">
    <property type="entry name" value="Cbp6"/>
</dbReference>
<evidence type="ECO:0000313" key="1">
    <source>
        <dbReference type="EMBL" id="ODV66867.1"/>
    </source>
</evidence>
<dbReference type="GO" id="GO:0034551">
    <property type="term" value="P:mitochondrial respiratory chain complex III assembly"/>
    <property type="evidence" value="ECO:0007669"/>
    <property type="project" value="TreeGrafter"/>
</dbReference>
<dbReference type="EMBL" id="KV454541">
    <property type="protein sequence ID" value="ODV66867.1"/>
    <property type="molecule type" value="Genomic_DNA"/>
</dbReference>
<dbReference type="GO" id="GO:0061671">
    <property type="term" value="C:Cbp3p-Cbp6 complex"/>
    <property type="evidence" value="ECO:0007669"/>
    <property type="project" value="InterPro"/>
</dbReference>
<gene>
    <name evidence="1" type="ORF">HYPBUDRAFT_110261</name>
</gene>
<organism evidence="1 2">
    <name type="scientific">Hyphopichia burtonii NRRL Y-1933</name>
    <dbReference type="NCBI Taxonomy" id="984485"/>
    <lineage>
        <taxon>Eukaryota</taxon>
        <taxon>Fungi</taxon>
        <taxon>Dikarya</taxon>
        <taxon>Ascomycota</taxon>
        <taxon>Saccharomycotina</taxon>
        <taxon>Pichiomycetes</taxon>
        <taxon>Debaryomycetaceae</taxon>
        <taxon>Hyphopichia</taxon>
    </lineage>
</organism>
<dbReference type="Pfam" id="PF20180">
    <property type="entry name" value="UQCC2_CBP6"/>
    <property type="match status" value="1"/>
</dbReference>
<dbReference type="Proteomes" id="UP000095085">
    <property type="component" value="Unassembled WGS sequence"/>
</dbReference>
<proteinExistence type="predicted"/>
<dbReference type="GO" id="GO:0043022">
    <property type="term" value="F:ribosome binding"/>
    <property type="evidence" value="ECO:0007669"/>
    <property type="project" value="InterPro"/>
</dbReference>
<keyword evidence="2" id="KW-1185">Reference proteome</keyword>
<reference evidence="2" key="1">
    <citation type="submission" date="2016-05" db="EMBL/GenBank/DDBJ databases">
        <title>Comparative genomics of biotechnologically important yeasts.</title>
        <authorList>
            <consortium name="DOE Joint Genome Institute"/>
            <person name="Riley R."/>
            <person name="Haridas S."/>
            <person name="Wolfe K.H."/>
            <person name="Lopes M.R."/>
            <person name="Hittinger C.T."/>
            <person name="Goker M."/>
            <person name="Salamov A."/>
            <person name="Wisecaver J."/>
            <person name="Long T.M."/>
            <person name="Aerts A.L."/>
            <person name="Barry K."/>
            <person name="Choi C."/>
            <person name="Clum A."/>
            <person name="Coughlan A.Y."/>
            <person name="Deshpande S."/>
            <person name="Douglass A.P."/>
            <person name="Hanson S.J."/>
            <person name="Klenk H.-P."/>
            <person name="Labutti K."/>
            <person name="Lapidus A."/>
            <person name="Lindquist E."/>
            <person name="Lipzen A."/>
            <person name="Meier-Kolthoff J.P."/>
            <person name="Ohm R.A."/>
            <person name="Otillar R.P."/>
            <person name="Pangilinan J."/>
            <person name="Peng Y."/>
            <person name="Rokas A."/>
            <person name="Rosa C.A."/>
            <person name="Scheuner C."/>
            <person name="Sibirny A.A."/>
            <person name="Slot J.C."/>
            <person name="Stielow J.B."/>
            <person name="Sun H."/>
            <person name="Kurtzman C.P."/>
            <person name="Blackwell M."/>
            <person name="Grigoriev I.V."/>
            <person name="Jeffries T.W."/>
        </authorList>
    </citation>
    <scope>NUCLEOTIDE SEQUENCE [LARGE SCALE GENOMIC DNA]</scope>
    <source>
        <strain evidence="2">NRRL Y-1933</strain>
    </source>
</reference>
<name>A0A1E4RHW6_9ASCO</name>
<dbReference type="AlphaFoldDB" id="A0A1E4RHW6"/>
<dbReference type="GeneID" id="30993305"/>